<proteinExistence type="predicted"/>
<keyword evidence="7" id="KW-1185">Reference proteome</keyword>
<dbReference type="Proteomes" id="UP001201812">
    <property type="component" value="Unassembled WGS sequence"/>
</dbReference>
<gene>
    <name evidence="6" type="ORF">DdX_10463</name>
</gene>
<feature type="transmembrane region" description="Helical" evidence="5">
    <location>
        <begin position="30"/>
        <end position="52"/>
    </location>
</feature>
<dbReference type="PANTHER" id="PTHR23503">
    <property type="entry name" value="SOLUTE CARRIER FAMILY 2"/>
    <property type="match status" value="1"/>
</dbReference>
<dbReference type="AlphaFoldDB" id="A0AAD4N3Y5"/>
<dbReference type="InterPro" id="IPR036259">
    <property type="entry name" value="MFS_trans_sf"/>
</dbReference>
<feature type="transmembrane region" description="Helical" evidence="5">
    <location>
        <begin position="358"/>
        <end position="379"/>
    </location>
</feature>
<evidence type="ECO:0000256" key="1">
    <source>
        <dbReference type="ARBA" id="ARBA00004370"/>
    </source>
</evidence>
<accession>A0AAD4N3Y5</accession>
<dbReference type="PANTHER" id="PTHR23503:SF108">
    <property type="entry name" value="MAJOR FACILITATOR SUPERFAMILY (MFS) PROFILE DOMAIN-CONTAINING PROTEIN"/>
    <property type="match status" value="1"/>
</dbReference>
<organism evidence="6 7">
    <name type="scientific">Ditylenchus destructor</name>
    <dbReference type="NCBI Taxonomy" id="166010"/>
    <lineage>
        <taxon>Eukaryota</taxon>
        <taxon>Metazoa</taxon>
        <taxon>Ecdysozoa</taxon>
        <taxon>Nematoda</taxon>
        <taxon>Chromadorea</taxon>
        <taxon>Rhabditida</taxon>
        <taxon>Tylenchina</taxon>
        <taxon>Tylenchomorpha</taxon>
        <taxon>Sphaerularioidea</taxon>
        <taxon>Anguinidae</taxon>
        <taxon>Anguininae</taxon>
        <taxon>Ditylenchus</taxon>
    </lineage>
</organism>
<dbReference type="SUPFAM" id="SSF103473">
    <property type="entry name" value="MFS general substrate transporter"/>
    <property type="match status" value="1"/>
</dbReference>
<feature type="transmembrane region" description="Helical" evidence="5">
    <location>
        <begin position="260"/>
        <end position="277"/>
    </location>
</feature>
<evidence type="ECO:0000256" key="4">
    <source>
        <dbReference type="ARBA" id="ARBA00023136"/>
    </source>
</evidence>
<evidence type="ECO:0000256" key="5">
    <source>
        <dbReference type="SAM" id="Phobius"/>
    </source>
</evidence>
<dbReference type="Pfam" id="PF00083">
    <property type="entry name" value="Sugar_tr"/>
    <property type="match status" value="2"/>
</dbReference>
<dbReference type="Gene3D" id="1.20.1250.20">
    <property type="entry name" value="MFS general substrate transporter like domains"/>
    <property type="match status" value="2"/>
</dbReference>
<feature type="transmembrane region" description="Helical" evidence="5">
    <location>
        <begin position="328"/>
        <end position="352"/>
    </location>
</feature>
<feature type="transmembrane region" description="Helical" evidence="5">
    <location>
        <begin position="93"/>
        <end position="115"/>
    </location>
</feature>
<feature type="transmembrane region" description="Helical" evidence="5">
    <location>
        <begin position="196"/>
        <end position="215"/>
    </location>
</feature>
<evidence type="ECO:0000313" key="6">
    <source>
        <dbReference type="EMBL" id="KAI1710764.1"/>
    </source>
</evidence>
<dbReference type="GO" id="GO:0015149">
    <property type="term" value="F:hexose transmembrane transporter activity"/>
    <property type="evidence" value="ECO:0007669"/>
    <property type="project" value="TreeGrafter"/>
</dbReference>
<evidence type="ECO:0000313" key="7">
    <source>
        <dbReference type="Proteomes" id="UP001201812"/>
    </source>
</evidence>
<dbReference type="EMBL" id="JAKKPZ010000024">
    <property type="protein sequence ID" value="KAI1710764.1"/>
    <property type="molecule type" value="Genomic_DNA"/>
</dbReference>
<comment type="caution">
    <text evidence="6">The sequence shown here is derived from an EMBL/GenBank/DDBJ whole genome shotgun (WGS) entry which is preliminary data.</text>
</comment>
<feature type="transmembrane region" description="Helical" evidence="5">
    <location>
        <begin position="64"/>
        <end position="86"/>
    </location>
</feature>
<dbReference type="InterPro" id="IPR005828">
    <property type="entry name" value="MFS_sugar_transport-like"/>
</dbReference>
<comment type="subcellular location">
    <subcellularLocation>
        <location evidence="1">Membrane</location>
    </subcellularLocation>
</comment>
<evidence type="ECO:0000256" key="2">
    <source>
        <dbReference type="ARBA" id="ARBA00022692"/>
    </source>
</evidence>
<evidence type="ECO:0000256" key="3">
    <source>
        <dbReference type="ARBA" id="ARBA00022989"/>
    </source>
</evidence>
<keyword evidence="2 5" id="KW-0812">Transmembrane</keyword>
<feature type="transmembrane region" description="Helical" evidence="5">
    <location>
        <begin position="289"/>
        <end position="316"/>
    </location>
</feature>
<dbReference type="GO" id="GO:0016020">
    <property type="term" value="C:membrane"/>
    <property type="evidence" value="ECO:0007669"/>
    <property type="project" value="UniProtKB-SubCell"/>
</dbReference>
<keyword evidence="3 5" id="KW-1133">Transmembrane helix</keyword>
<feature type="transmembrane region" description="Helical" evidence="5">
    <location>
        <begin position="235"/>
        <end position="253"/>
    </location>
</feature>
<keyword evidence="4 5" id="KW-0472">Membrane</keyword>
<dbReference type="InterPro" id="IPR045263">
    <property type="entry name" value="GLUT"/>
</dbReference>
<sequence>MTYTNTAEKSFRDFIDESYTRRGYPLSPDAAMWLWSFVLNCFLAGNFIGGIFTPLLTDNLGRRFTLVFGMIGNTAACVLGSVAISLHSPELFILSRVFGGAMSSVNFGGLTLILMECPPTELRGTCFFASGTTFAAAMLIGTLAGMKEALGSNIFLLVGHNIDTNKLIEDIRLEEEDETTDKSSWVILKEMFTIPYLRTAMYLGLCALQLINGIWPITYEVLEAHFSGQMSGVSASVYLGVNLVAGALGTLVIGRVSRKWMLILSGFANIIALGFYIGFDRMFDLNTRLYGMLCLSAILVYYLSNGIGFGVISFYITGELLPQLHRSLGQTVVFSISLLVSFALSMVTLPAYESYNVWVFIPLFIVPNGLCLFYLWAYLPETRGREIHEIVAELKMLHGKGTSRKNTVCSNTKLDAIS</sequence>
<reference evidence="6" key="1">
    <citation type="submission" date="2022-01" db="EMBL/GenBank/DDBJ databases">
        <title>Genome Sequence Resource for Two Populations of Ditylenchus destructor, the Migratory Endoparasitic Phytonematode.</title>
        <authorList>
            <person name="Zhang H."/>
            <person name="Lin R."/>
            <person name="Xie B."/>
        </authorList>
    </citation>
    <scope>NUCLEOTIDE SEQUENCE</scope>
    <source>
        <strain evidence="6">BazhouSP</strain>
    </source>
</reference>
<name>A0AAD4N3Y5_9BILA</name>
<protein>
    <submittedName>
        <fullName evidence="6">Sugar transporter domain-containing protein</fullName>
    </submittedName>
</protein>
<feature type="transmembrane region" description="Helical" evidence="5">
    <location>
        <begin position="127"/>
        <end position="146"/>
    </location>
</feature>
<keyword evidence="6" id="KW-0762">Sugar transport</keyword>
<keyword evidence="6" id="KW-0813">Transport</keyword>